<evidence type="ECO:0000259" key="2">
    <source>
        <dbReference type="Pfam" id="PF01266"/>
    </source>
</evidence>
<reference evidence="3 4" key="1">
    <citation type="submission" date="2024-03" db="EMBL/GenBank/DDBJ databases">
        <title>Bacilli Hybrid Assemblies.</title>
        <authorList>
            <person name="Kovac J."/>
        </authorList>
    </citation>
    <scope>NUCLEOTIDE SEQUENCE [LARGE SCALE GENOMIC DNA]</scope>
    <source>
        <strain evidence="3 4">FSL M8-0022</strain>
    </source>
</reference>
<dbReference type="RefSeq" id="WP_251245983.1">
    <property type="nucleotide sequence ID" value="NZ_JARSHV010000016.1"/>
</dbReference>
<evidence type="ECO:0000313" key="3">
    <source>
        <dbReference type="EMBL" id="MEL3958364.1"/>
    </source>
</evidence>
<dbReference type="InterPro" id="IPR036188">
    <property type="entry name" value="FAD/NAD-bd_sf"/>
</dbReference>
<evidence type="ECO:0000313" key="4">
    <source>
        <dbReference type="Proteomes" id="UP001459714"/>
    </source>
</evidence>
<proteinExistence type="predicted"/>
<evidence type="ECO:0000256" key="1">
    <source>
        <dbReference type="ARBA" id="ARBA00023002"/>
    </source>
</evidence>
<keyword evidence="1 3" id="KW-0560">Oxidoreductase</keyword>
<comment type="caution">
    <text evidence="3">The sequence shown here is derived from an EMBL/GenBank/DDBJ whole genome shotgun (WGS) entry which is preliminary data.</text>
</comment>
<dbReference type="EC" id="1.-.-.-" evidence="3"/>
<dbReference type="PANTHER" id="PTHR13847">
    <property type="entry name" value="SARCOSINE DEHYDROGENASE-RELATED"/>
    <property type="match status" value="1"/>
</dbReference>
<dbReference type="GO" id="GO:0016491">
    <property type="term" value="F:oxidoreductase activity"/>
    <property type="evidence" value="ECO:0007669"/>
    <property type="project" value="UniProtKB-KW"/>
</dbReference>
<dbReference type="Gene3D" id="3.50.50.60">
    <property type="entry name" value="FAD/NAD(P)-binding domain"/>
    <property type="match status" value="1"/>
</dbReference>
<dbReference type="Pfam" id="PF01266">
    <property type="entry name" value="DAO"/>
    <property type="match status" value="1"/>
</dbReference>
<dbReference type="SUPFAM" id="SSF51905">
    <property type="entry name" value="FAD/NAD(P)-binding domain"/>
    <property type="match status" value="1"/>
</dbReference>
<organism evidence="3 4">
    <name type="scientific">Caldifermentibacillus hisashii</name>
    <dbReference type="NCBI Taxonomy" id="996558"/>
    <lineage>
        <taxon>Bacteria</taxon>
        <taxon>Bacillati</taxon>
        <taxon>Bacillota</taxon>
        <taxon>Bacilli</taxon>
        <taxon>Bacillales</taxon>
        <taxon>Bacillaceae</taxon>
        <taxon>Caldifermentibacillus</taxon>
    </lineage>
</organism>
<keyword evidence="4" id="KW-1185">Reference proteome</keyword>
<accession>A0ABU9JZV9</accession>
<sequence length="388" mass="43423">MLGKSDIVIIGGGVMGSSIAYNLLNDGYTGKITIFEKDPTYQYTSTPRSAGGIRQLYTTAINVQISRYSLKKYLTFAEDMAIGNEKAEIDLKQRGYLLLGNKENINDLKIQHKIQSENGAPSELLSKEELLSIIPELNIDDLEGGLFCREDGYLDPYSVLQGYARKTRQLGGQYVYEEVDTILTEGNKISGVRLKNGVVYKSPIVINAAGAWASTLSEKIGLPIPVIPLKRQITQFDIAVPLKKKLPLTIDVTGVYFRHEGEQLIVGYAEEVEPGIDFTWSRSLFLEQLWPILSHRVSNFEQAKIIRGWAGLYDHNTKDQNAIIGEHPELTGYYLVCGFSGHGMQQAPAIGKGMSELIREGRYRTVDLSPLSYERFKRNELIVEEGIY</sequence>
<dbReference type="PANTHER" id="PTHR13847:SF287">
    <property type="entry name" value="FAD-DEPENDENT OXIDOREDUCTASE DOMAIN-CONTAINING PROTEIN 1"/>
    <property type="match status" value="1"/>
</dbReference>
<dbReference type="Proteomes" id="UP001459714">
    <property type="component" value="Unassembled WGS sequence"/>
</dbReference>
<dbReference type="EMBL" id="JBBYAK010000001">
    <property type="protein sequence ID" value="MEL3958364.1"/>
    <property type="molecule type" value="Genomic_DNA"/>
</dbReference>
<dbReference type="Gene3D" id="3.30.9.10">
    <property type="entry name" value="D-Amino Acid Oxidase, subunit A, domain 2"/>
    <property type="match status" value="1"/>
</dbReference>
<dbReference type="InterPro" id="IPR006076">
    <property type="entry name" value="FAD-dep_OxRdtase"/>
</dbReference>
<feature type="domain" description="FAD dependent oxidoreductase" evidence="2">
    <location>
        <begin position="6"/>
        <end position="357"/>
    </location>
</feature>
<gene>
    <name evidence="3" type="ORF">NST17_14335</name>
</gene>
<name>A0ABU9JZV9_9BACI</name>
<protein>
    <submittedName>
        <fullName evidence="3">FAD-binding oxidoreductase</fullName>
        <ecNumber evidence="3">1.-.-.-</ecNumber>
    </submittedName>
</protein>